<comment type="caution">
    <text evidence="1">The sequence shown here is derived from an EMBL/GenBank/DDBJ whole genome shotgun (WGS) entry which is preliminary data.</text>
</comment>
<organism evidence="1">
    <name type="scientific">bioreactor metagenome</name>
    <dbReference type="NCBI Taxonomy" id="1076179"/>
    <lineage>
        <taxon>unclassified sequences</taxon>
        <taxon>metagenomes</taxon>
        <taxon>ecological metagenomes</taxon>
    </lineage>
</organism>
<gene>
    <name evidence="1" type="ORF">SDC9_115619</name>
</gene>
<evidence type="ECO:0000313" key="1">
    <source>
        <dbReference type="EMBL" id="MPM68685.1"/>
    </source>
</evidence>
<name>A0A645BTN4_9ZZZZ</name>
<protein>
    <recommendedName>
        <fullName evidence="2">DUF3888 domain-containing protein</fullName>
    </recommendedName>
</protein>
<dbReference type="AlphaFoldDB" id="A0A645BTN4"/>
<dbReference type="EMBL" id="VSSQ01022398">
    <property type="protein sequence ID" value="MPM68685.1"/>
    <property type="molecule type" value="Genomic_DNA"/>
</dbReference>
<dbReference type="Pfam" id="PF13027">
    <property type="entry name" value="DUF3888"/>
    <property type="match status" value="1"/>
</dbReference>
<sequence length="153" mass="17745">MKKVFIILCVLISISWFPTNVKALTLKPTNDVKQGIPYKYTPAEGSVEELYKDIIVVLIEPYITEEISKQYGMLLLYDLSSIEFLEIERSEYRTFNFLIKLQVEPFLGAHNTVGLDEMTIKIAGDNPKIISFEHIKSFTLPPQLKEYYKDFKL</sequence>
<proteinExistence type="predicted"/>
<evidence type="ECO:0008006" key="2">
    <source>
        <dbReference type="Google" id="ProtNLM"/>
    </source>
</evidence>
<reference evidence="1" key="1">
    <citation type="submission" date="2019-08" db="EMBL/GenBank/DDBJ databases">
        <authorList>
            <person name="Kucharzyk K."/>
            <person name="Murdoch R.W."/>
            <person name="Higgins S."/>
            <person name="Loffler F."/>
        </authorList>
    </citation>
    <scope>NUCLEOTIDE SEQUENCE</scope>
</reference>
<dbReference type="InterPro" id="IPR024984">
    <property type="entry name" value="DUF3888"/>
</dbReference>
<accession>A0A645BTN4</accession>